<organism evidence="1 2">
    <name type="scientific">Hyaloscypha hepaticicola</name>
    <dbReference type="NCBI Taxonomy" id="2082293"/>
    <lineage>
        <taxon>Eukaryota</taxon>
        <taxon>Fungi</taxon>
        <taxon>Dikarya</taxon>
        <taxon>Ascomycota</taxon>
        <taxon>Pezizomycotina</taxon>
        <taxon>Leotiomycetes</taxon>
        <taxon>Helotiales</taxon>
        <taxon>Hyaloscyphaceae</taxon>
        <taxon>Hyaloscypha</taxon>
    </lineage>
</organism>
<reference evidence="1 2" key="1">
    <citation type="submission" date="2016-05" db="EMBL/GenBank/DDBJ databases">
        <title>A degradative enzymes factory behind the ericoid mycorrhizal symbiosis.</title>
        <authorList>
            <consortium name="DOE Joint Genome Institute"/>
            <person name="Martino E."/>
            <person name="Morin E."/>
            <person name="Grelet G."/>
            <person name="Kuo A."/>
            <person name="Kohler A."/>
            <person name="Daghino S."/>
            <person name="Barry K."/>
            <person name="Choi C."/>
            <person name="Cichocki N."/>
            <person name="Clum A."/>
            <person name="Copeland A."/>
            <person name="Hainaut M."/>
            <person name="Haridas S."/>
            <person name="Labutti K."/>
            <person name="Lindquist E."/>
            <person name="Lipzen A."/>
            <person name="Khouja H.-R."/>
            <person name="Murat C."/>
            <person name="Ohm R."/>
            <person name="Olson A."/>
            <person name="Spatafora J."/>
            <person name="Veneault-Fourrey C."/>
            <person name="Henrissat B."/>
            <person name="Grigoriev I."/>
            <person name="Martin F."/>
            <person name="Perotto S."/>
        </authorList>
    </citation>
    <scope>NUCLEOTIDE SEQUENCE [LARGE SCALE GENOMIC DNA]</scope>
    <source>
        <strain evidence="1 2">UAMH 7357</strain>
    </source>
</reference>
<protein>
    <submittedName>
        <fullName evidence="1">Uncharacterized protein</fullName>
    </submittedName>
</protein>
<dbReference type="AlphaFoldDB" id="A0A2J6PK97"/>
<dbReference type="EMBL" id="KZ613522">
    <property type="protein sequence ID" value="PMD14472.1"/>
    <property type="molecule type" value="Genomic_DNA"/>
</dbReference>
<name>A0A2J6PK97_9HELO</name>
<accession>A0A2J6PK97</accession>
<sequence>MISISFRLFNLDCAWRSYDVDWPKEAALQVLRFLTVTTTTHLQEPNLRSSLSLFNLPSPANPIRPHWVWGSRNQLKSSAKVERTLGHCRGQPELPRSSATLRATAEDCIVIAGITHSPNLQEAKATANLATHASRLVCWSSGYYPRPANFLHFNTNLSLLL</sequence>
<evidence type="ECO:0000313" key="1">
    <source>
        <dbReference type="EMBL" id="PMD14472.1"/>
    </source>
</evidence>
<dbReference type="Proteomes" id="UP000235672">
    <property type="component" value="Unassembled WGS sequence"/>
</dbReference>
<gene>
    <name evidence="1" type="ORF">NA56DRAFT_379078</name>
</gene>
<evidence type="ECO:0000313" key="2">
    <source>
        <dbReference type="Proteomes" id="UP000235672"/>
    </source>
</evidence>
<keyword evidence="2" id="KW-1185">Reference proteome</keyword>
<proteinExistence type="predicted"/>